<accession>A0A165GHT7</accession>
<proteinExistence type="predicted"/>
<gene>
    <name evidence="2" type="ORF">EXIGLDRAFT_720225</name>
</gene>
<organism evidence="2 3">
    <name type="scientific">Exidia glandulosa HHB12029</name>
    <dbReference type="NCBI Taxonomy" id="1314781"/>
    <lineage>
        <taxon>Eukaryota</taxon>
        <taxon>Fungi</taxon>
        <taxon>Dikarya</taxon>
        <taxon>Basidiomycota</taxon>
        <taxon>Agaricomycotina</taxon>
        <taxon>Agaricomycetes</taxon>
        <taxon>Auriculariales</taxon>
        <taxon>Exidiaceae</taxon>
        <taxon>Exidia</taxon>
    </lineage>
</organism>
<dbReference type="InParanoid" id="A0A165GHT7"/>
<dbReference type="STRING" id="1314781.A0A165GHT7"/>
<dbReference type="PANTHER" id="PTHR10094">
    <property type="entry name" value="STEROL CARRIER PROTEIN 2 SCP-2 FAMILY PROTEIN"/>
    <property type="match status" value="1"/>
</dbReference>
<dbReference type="Pfam" id="PF02036">
    <property type="entry name" value="SCP2"/>
    <property type="match status" value="1"/>
</dbReference>
<dbReference type="InterPro" id="IPR003033">
    <property type="entry name" value="SCP2_sterol-bd_dom"/>
</dbReference>
<name>A0A165GHT7_EXIGL</name>
<dbReference type="GO" id="GO:0005829">
    <property type="term" value="C:cytosol"/>
    <property type="evidence" value="ECO:0007669"/>
    <property type="project" value="TreeGrafter"/>
</dbReference>
<dbReference type="Gene3D" id="3.30.1050.10">
    <property type="entry name" value="SCP2 sterol-binding domain"/>
    <property type="match status" value="1"/>
</dbReference>
<dbReference type="AlphaFoldDB" id="A0A165GHT7"/>
<sequence length="132" mass="14013">MSADLKEEGFQASEVLVAIATSFAGLSEDEKKAQIKKVNAIFELQLKNGSGKTGTWTIDLKKTGSVYKGPAKPKADVTIIMDDATFVDLASGKLDGQKAFMTGKLKAKGNIMLATKLDSVFKSAQGKAKAKL</sequence>
<dbReference type="EMBL" id="KV426046">
    <property type="protein sequence ID" value="KZV90538.1"/>
    <property type="molecule type" value="Genomic_DNA"/>
</dbReference>
<protein>
    <submittedName>
        <fullName evidence="2">Sterol-binding protein</fullName>
    </submittedName>
</protein>
<evidence type="ECO:0000259" key="1">
    <source>
        <dbReference type="Pfam" id="PF02036"/>
    </source>
</evidence>
<reference evidence="2 3" key="1">
    <citation type="journal article" date="2016" name="Mol. Biol. Evol.">
        <title>Comparative Genomics of Early-Diverging Mushroom-Forming Fungi Provides Insights into the Origins of Lignocellulose Decay Capabilities.</title>
        <authorList>
            <person name="Nagy L.G."/>
            <person name="Riley R."/>
            <person name="Tritt A."/>
            <person name="Adam C."/>
            <person name="Daum C."/>
            <person name="Floudas D."/>
            <person name="Sun H."/>
            <person name="Yadav J.S."/>
            <person name="Pangilinan J."/>
            <person name="Larsson K.H."/>
            <person name="Matsuura K."/>
            <person name="Barry K."/>
            <person name="Labutti K."/>
            <person name="Kuo R."/>
            <person name="Ohm R.A."/>
            <person name="Bhattacharya S.S."/>
            <person name="Shirouzu T."/>
            <person name="Yoshinaga Y."/>
            <person name="Martin F.M."/>
            <person name="Grigoriev I.V."/>
            <person name="Hibbett D.S."/>
        </authorList>
    </citation>
    <scope>NUCLEOTIDE SEQUENCE [LARGE SCALE GENOMIC DNA]</scope>
    <source>
        <strain evidence="2 3">HHB12029</strain>
    </source>
</reference>
<dbReference type="OrthoDB" id="10265837at2759"/>
<evidence type="ECO:0000313" key="3">
    <source>
        <dbReference type="Proteomes" id="UP000077266"/>
    </source>
</evidence>
<dbReference type="FunFam" id="3.30.1050.10:FF:000001">
    <property type="entry name" value="Putative Non-specific lipid-transfer protein"/>
    <property type="match status" value="1"/>
</dbReference>
<dbReference type="SUPFAM" id="SSF55718">
    <property type="entry name" value="SCP-like"/>
    <property type="match status" value="1"/>
</dbReference>
<feature type="domain" description="SCP2" evidence="1">
    <location>
        <begin position="28"/>
        <end position="122"/>
    </location>
</feature>
<dbReference type="InterPro" id="IPR036527">
    <property type="entry name" value="SCP2_sterol-bd_dom_sf"/>
</dbReference>
<dbReference type="PANTHER" id="PTHR10094:SF28">
    <property type="entry name" value="SCP2 DOMAIN-CONTAINING PROTEIN"/>
    <property type="match status" value="1"/>
</dbReference>
<keyword evidence="3" id="KW-1185">Reference proteome</keyword>
<evidence type="ECO:0000313" key="2">
    <source>
        <dbReference type="EMBL" id="KZV90538.1"/>
    </source>
</evidence>
<dbReference type="Proteomes" id="UP000077266">
    <property type="component" value="Unassembled WGS sequence"/>
</dbReference>